<comment type="caution">
    <text evidence="1">The sequence shown here is derived from an EMBL/GenBank/DDBJ whole genome shotgun (WGS) entry which is preliminary data.</text>
</comment>
<dbReference type="EMBL" id="QJRE01000096">
    <property type="protein sequence ID" value="NWL45575.1"/>
    <property type="molecule type" value="Genomic_DNA"/>
</dbReference>
<name>A0ABD6MVJ7_9PSED</name>
<dbReference type="InterPro" id="IPR002347">
    <property type="entry name" value="SDR_fam"/>
</dbReference>
<protein>
    <submittedName>
        <fullName evidence="1">Short-chain dehydrogenase</fullName>
    </submittedName>
</protein>
<dbReference type="InterPro" id="IPR036291">
    <property type="entry name" value="NAD(P)-bd_dom_sf"/>
</dbReference>
<dbReference type="PANTHER" id="PTHR43431:SF1">
    <property type="entry name" value="OS08G0476300 PROTEIN"/>
    <property type="match status" value="1"/>
</dbReference>
<gene>
    <name evidence="1" type="ORF">DM819_06760</name>
</gene>
<reference evidence="1 2" key="1">
    <citation type="submission" date="2018-06" db="EMBL/GenBank/DDBJ databases">
        <title>Bacteria isolated from soil of Wuhan.</title>
        <authorList>
            <person name="Xiang W."/>
            <person name="Huang C."/>
        </authorList>
    </citation>
    <scope>NUCLEOTIDE SEQUENCE [LARGE SCALE GENOMIC DNA]</scope>
    <source>
        <strain evidence="2">xwS4</strain>
    </source>
</reference>
<dbReference type="AlphaFoldDB" id="A0ABD6MVJ7"/>
<evidence type="ECO:0000313" key="1">
    <source>
        <dbReference type="EMBL" id="NWL45575.1"/>
    </source>
</evidence>
<accession>A0ABD6MVJ7</accession>
<dbReference type="Proteomes" id="UP000704738">
    <property type="component" value="Unassembled WGS sequence"/>
</dbReference>
<organism evidence="1 2">
    <name type="scientific">Pseudomonas hunanensis</name>
    <dbReference type="NCBI Taxonomy" id="1247546"/>
    <lineage>
        <taxon>Bacteria</taxon>
        <taxon>Pseudomonadati</taxon>
        <taxon>Pseudomonadota</taxon>
        <taxon>Gammaproteobacteria</taxon>
        <taxon>Pseudomonadales</taxon>
        <taxon>Pseudomonadaceae</taxon>
        <taxon>Pseudomonas</taxon>
    </lineage>
</organism>
<proteinExistence type="predicted"/>
<dbReference type="PANTHER" id="PTHR43431">
    <property type="entry name" value="OXIDOREDUCTASE, SHORT CHAIN DEHYDROGENASE/REDUCTASE FAMILY (AFU_ORTHOLOGUE AFUA_5G14000)"/>
    <property type="match status" value="1"/>
</dbReference>
<sequence length="218" mass="22475">MKTFLSIGAGPGMGLATAERFGREGYQVILAARTKEKTEALAAQLVAKGIKAVAQTVDASDPASIQNLFKQVAASHGRLDVVHYNAATLRASNVQDQPANTFNADLAVNIGGALTTAQSTLSALSGHGGSLLLTGGGFGLAPSPDYLSLSIGKAGIRALALGLFDSARALGVHVATVTVAAFIDPGSKEAQDVAEHFWELHSQPIDAWKAEVIYPTPA</sequence>
<dbReference type="Gene3D" id="3.40.50.720">
    <property type="entry name" value="NAD(P)-binding Rossmann-like Domain"/>
    <property type="match status" value="1"/>
</dbReference>
<evidence type="ECO:0000313" key="2">
    <source>
        <dbReference type="Proteomes" id="UP000704738"/>
    </source>
</evidence>
<dbReference type="Pfam" id="PF00106">
    <property type="entry name" value="adh_short"/>
    <property type="match status" value="1"/>
</dbReference>
<dbReference type="SUPFAM" id="SSF51735">
    <property type="entry name" value="NAD(P)-binding Rossmann-fold domains"/>
    <property type="match status" value="1"/>
</dbReference>
<dbReference type="RefSeq" id="WP_179052612.1">
    <property type="nucleotide sequence ID" value="NZ_QJRE01000096.1"/>
</dbReference>